<name>A0A0W8FAZ2_9ZZZZ</name>
<sequence length="282" mass="30702">MFMTTTESEPTTESERTFSQLDIAPTVARLLGIQLPLNDGRAIDLVEGWGCRNAAIIIVDSLGYDLLMHLLPCLKNTSRLIDDGILLRAKAVSNHTTPAIASILSGLVPEHHKIFDKAGAKASSILSLPEIASAAGLRSAVIMETNGAEVYEGLIEIIHGISDRIPPEEFDREACSMTLQSLREGPRLLVSYFIGIDKSVHMGREWSGIRSAVLHIDRCIGDITEEADEKTLLIICGDHPIHAGPLKRSSEPYYVALILGRGRSKDNKEQNIDSIGLNVASE</sequence>
<dbReference type="InterPro" id="IPR000917">
    <property type="entry name" value="Sulfatase_N"/>
</dbReference>
<protein>
    <recommendedName>
        <fullName evidence="1">Sulfatase N-terminal domain-containing protein</fullName>
    </recommendedName>
</protein>
<dbReference type="Pfam" id="PF01663">
    <property type="entry name" value="Phosphodiest"/>
    <property type="match status" value="1"/>
</dbReference>
<comment type="caution">
    <text evidence="2">The sequence shown here is derived from an EMBL/GenBank/DDBJ whole genome shotgun (WGS) entry which is preliminary data.</text>
</comment>
<dbReference type="InterPro" id="IPR017850">
    <property type="entry name" value="Alkaline_phosphatase_core_sf"/>
</dbReference>
<proteinExistence type="predicted"/>
<dbReference type="AlphaFoldDB" id="A0A0W8FAZ2"/>
<dbReference type="SUPFAM" id="SSF53649">
    <property type="entry name" value="Alkaline phosphatase-like"/>
    <property type="match status" value="1"/>
</dbReference>
<evidence type="ECO:0000313" key="2">
    <source>
        <dbReference type="EMBL" id="KUG18041.1"/>
    </source>
</evidence>
<feature type="domain" description="Sulfatase N-terminal" evidence="1">
    <location>
        <begin position="53"/>
        <end position="143"/>
    </location>
</feature>
<dbReference type="Pfam" id="PF00884">
    <property type="entry name" value="Sulfatase"/>
    <property type="match status" value="1"/>
</dbReference>
<dbReference type="InterPro" id="IPR002591">
    <property type="entry name" value="Phosphodiest/P_Trfase"/>
</dbReference>
<dbReference type="Gene3D" id="3.40.720.10">
    <property type="entry name" value="Alkaline Phosphatase, subunit A"/>
    <property type="match status" value="1"/>
</dbReference>
<accession>A0A0W8FAZ2</accession>
<reference evidence="2" key="1">
    <citation type="journal article" date="2015" name="Proc. Natl. Acad. Sci. U.S.A.">
        <title>Networks of energetic and metabolic interactions define dynamics in microbial communities.</title>
        <authorList>
            <person name="Embree M."/>
            <person name="Liu J.K."/>
            <person name="Al-Bassam M.M."/>
            <person name="Zengler K."/>
        </authorList>
    </citation>
    <scope>NUCLEOTIDE SEQUENCE</scope>
</reference>
<dbReference type="EMBL" id="LNQE01001404">
    <property type="protein sequence ID" value="KUG18041.1"/>
    <property type="molecule type" value="Genomic_DNA"/>
</dbReference>
<organism evidence="2">
    <name type="scientific">hydrocarbon metagenome</name>
    <dbReference type="NCBI Taxonomy" id="938273"/>
    <lineage>
        <taxon>unclassified sequences</taxon>
        <taxon>metagenomes</taxon>
        <taxon>ecological metagenomes</taxon>
    </lineage>
</organism>
<evidence type="ECO:0000259" key="1">
    <source>
        <dbReference type="Pfam" id="PF00884"/>
    </source>
</evidence>
<gene>
    <name evidence="2" type="ORF">ASZ90_012225</name>
</gene>